<dbReference type="Proteomes" id="UP000607645">
    <property type="component" value="Unassembled WGS sequence"/>
</dbReference>
<feature type="region of interest" description="Disordered" evidence="1">
    <location>
        <begin position="26"/>
        <end position="59"/>
    </location>
</feature>
<dbReference type="SUPFAM" id="SSF53850">
    <property type="entry name" value="Periplasmic binding protein-like II"/>
    <property type="match status" value="1"/>
</dbReference>
<evidence type="ECO:0000313" key="3">
    <source>
        <dbReference type="EMBL" id="MBC5736302.1"/>
    </source>
</evidence>
<dbReference type="InterPro" id="IPR006059">
    <property type="entry name" value="SBP"/>
</dbReference>
<dbReference type="InterPro" id="IPR050490">
    <property type="entry name" value="Bact_solute-bd_prot1"/>
</dbReference>
<organism evidence="3 4">
    <name type="scientific">Lawsonibacter faecis</name>
    <dbReference type="NCBI Taxonomy" id="2763052"/>
    <lineage>
        <taxon>Bacteria</taxon>
        <taxon>Bacillati</taxon>
        <taxon>Bacillota</taxon>
        <taxon>Clostridia</taxon>
        <taxon>Eubacteriales</taxon>
        <taxon>Oscillospiraceae</taxon>
        <taxon>Lawsonibacter</taxon>
    </lineage>
</organism>
<gene>
    <name evidence="3" type="ORF">H8S62_04665</name>
</gene>
<dbReference type="PANTHER" id="PTHR43649:SF12">
    <property type="entry name" value="DIACETYLCHITOBIOSE BINDING PROTEIN DASA"/>
    <property type="match status" value="1"/>
</dbReference>
<dbReference type="PROSITE" id="PS51257">
    <property type="entry name" value="PROKAR_LIPOPROTEIN"/>
    <property type="match status" value="1"/>
</dbReference>
<feature type="compositionally biased region" description="Low complexity" evidence="1">
    <location>
        <begin position="28"/>
        <end position="59"/>
    </location>
</feature>
<dbReference type="Gene3D" id="3.40.190.10">
    <property type="entry name" value="Periplasmic binding protein-like II"/>
    <property type="match status" value="1"/>
</dbReference>
<name>A0A8J6JJA7_9FIRM</name>
<dbReference type="PANTHER" id="PTHR43649">
    <property type="entry name" value="ARABINOSE-BINDING PROTEIN-RELATED"/>
    <property type="match status" value="1"/>
</dbReference>
<reference evidence="3" key="1">
    <citation type="submission" date="2020-08" db="EMBL/GenBank/DDBJ databases">
        <title>Genome public.</title>
        <authorList>
            <person name="Liu C."/>
            <person name="Sun Q."/>
        </authorList>
    </citation>
    <scope>NUCLEOTIDE SEQUENCE</scope>
    <source>
        <strain evidence="3">NSJ-52</strain>
    </source>
</reference>
<protein>
    <submittedName>
        <fullName evidence="3">Extracellular solute-binding protein</fullName>
    </submittedName>
</protein>
<dbReference type="Pfam" id="PF01547">
    <property type="entry name" value="SBP_bac_1"/>
    <property type="match status" value="1"/>
</dbReference>
<comment type="caution">
    <text evidence="3">The sequence shown here is derived from an EMBL/GenBank/DDBJ whole genome shotgun (WGS) entry which is preliminary data.</text>
</comment>
<evidence type="ECO:0000313" key="4">
    <source>
        <dbReference type="Proteomes" id="UP000607645"/>
    </source>
</evidence>
<dbReference type="EMBL" id="JACOPQ010000003">
    <property type="protein sequence ID" value="MBC5736302.1"/>
    <property type="molecule type" value="Genomic_DNA"/>
</dbReference>
<feature type="signal peptide" evidence="2">
    <location>
        <begin position="1"/>
        <end position="20"/>
    </location>
</feature>
<accession>A0A8J6JJA7</accession>
<feature type="chain" id="PRO_5039189836" evidence="2">
    <location>
        <begin position="21"/>
        <end position="486"/>
    </location>
</feature>
<sequence length="486" mass="51691">MMKKRVLALLLALSMALALAACGGNPGAETPAPSAPAASPSAPASTAPAPVESPASTAPAAGDITSWILEEDTGMSGTVRFWIPFKGEQGMNDMIAEFNQTYPNIKVELTTYSNNADGNLSVNAAIMSEEVDVLASFGLANTYLRWENGLYQDLTGLVAGDGISLTDNWGTDAYTYDGKIYTLPCGGISYYICVNMDAWNAAGLGELPAEWTWDEYLAACEAMTQADAGGQVSVYGGSDSHSIECFTFPKYQVTGRDNYYDDATGLSSFGDPIILNSLKREIKAELEDKVWYPKSIYRADGTSGQDTYPSGKVASIVTNNMIRFLRDTENYPTDFVTGFAPYPVEEKGQTNYMAGVGYFSHAGITTGCQDQAAAEAFLKWYSTYGSKYLAVAGHQSTWKGTDTANIITMLFGSEDSAAAIVDVDSFKRVVGNTAAPGFIDTVNTANSEVASILKSYGLSALNGEMSPEDAMAAAQAEADAAIKDAQ</sequence>
<evidence type="ECO:0000256" key="2">
    <source>
        <dbReference type="SAM" id="SignalP"/>
    </source>
</evidence>
<dbReference type="AlphaFoldDB" id="A0A8J6JJA7"/>
<proteinExistence type="predicted"/>
<keyword evidence="4" id="KW-1185">Reference proteome</keyword>
<keyword evidence="2" id="KW-0732">Signal</keyword>
<evidence type="ECO:0000256" key="1">
    <source>
        <dbReference type="SAM" id="MobiDB-lite"/>
    </source>
</evidence>
<dbReference type="RefSeq" id="WP_186918639.1">
    <property type="nucleotide sequence ID" value="NZ_JACOPQ010000003.1"/>
</dbReference>